<evidence type="ECO:0000313" key="2">
    <source>
        <dbReference type="Proteomes" id="UP001230504"/>
    </source>
</evidence>
<gene>
    <name evidence="1" type="ORF">LY79DRAFT_542133</name>
</gene>
<organism evidence="1 2">
    <name type="scientific">Colletotrichum navitas</name>
    <dbReference type="NCBI Taxonomy" id="681940"/>
    <lineage>
        <taxon>Eukaryota</taxon>
        <taxon>Fungi</taxon>
        <taxon>Dikarya</taxon>
        <taxon>Ascomycota</taxon>
        <taxon>Pezizomycotina</taxon>
        <taxon>Sordariomycetes</taxon>
        <taxon>Hypocreomycetidae</taxon>
        <taxon>Glomerellales</taxon>
        <taxon>Glomerellaceae</taxon>
        <taxon>Colletotrichum</taxon>
        <taxon>Colletotrichum graminicola species complex</taxon>
    </lineage>
</organism>
<dbReference type="Proteomes" id="UP001230504">
    <property type="component" value="Unassembled WGS sequence"/>
</dbReference>
<accession>A0AAD8Q8Q4</accession>
<protein>
    <submittedName>
        <fullName evidence="1">Uncharacterized protein</fullName>
    </submittedName>
</protein>
<dbReference type="EMBL" id="JAHLJV010000009">
    <property type="protein sequence ID" value="KAK1597088.1"/>
    <property type="molecule type" value="Genomic_DNA"/>
</dbReference>
<sequence length="98" mass="10621">MSLSSAMCLLPQASLPLDVAFDISATHLPALPKTRPPSFTPSYPLLATETPKSIQGCPRHLLTLVSDETSPSVSPLVPRSFSSPREVLRYMIPSYLPT</sequence>
<proteinExistence type="predicted"/>
<comment type="caution">
    <text evidence="1">The sequence shown here is derived from an EMBL/GenBank/DDBJ whole genome shotgun (WGS) entry which is preliminary data.</text>
</comment>
<dbReference type="AlphaFoldDB" id="A0AAD8Q8Q4"/>
<reference evidence="1" key="1">
    <citation type="submission" date="2021-06" db="EMBL/GenBank/DDBJ databases">
        <title>Comparative genomics, transcriptomics and evolutionary studies reveal genomic signatures of adaptation to plant cell wall in hemibiotrophic fungi.</title>
        <authorList>
            <consortium name="DOE Joint Genome Institute"/>
            <person name="Baroncelli R."/>
            <person name="Diaz J.F."/>
            <person name="Benocci T."/>
            <person name="Peng M."/>
            <person name="Battaglia E."/>
            <person name="Haridas S."/>
            <person name="Andreopoulos W."/>
            <person name="Labutti K."/>
            <person name="Pangilinan J."/>
            <person name="Floch G.L."/>
            <person name="Makela M.R."/>
            <person name="Henrissat B."/>
            <person name="Grigoriev I.V."/>
            <person name="Crouch J.A."/>
            <person name="De Vries R.P."/>
            <person name="Sukno S.A."/>
            <person name="Thon M.R."/>
        </authorList>
    </citation>
    <scope>NUCLEOTIDE SEQUENCE</scope>
    <source>
        <strain evidence="1">CBS 125086</strain>
    </source>
</reference>
<dbReference type="GeneID" id="85441217"/>
<name>A0AAD8Q8Q4_9PEZI</name>
<dbReference type="RefSeq" id="XP_060417902.1">
    <property type="nucleotide sequence ID" value="XM_060556977.1"/>
</dbReference>
<keyword evidence="2" id="KW-1185">Reference proteome</keyword>
<evidence type="ECO:0000313" key="1">
    <source>
        <dbReference type="EMBL" id="KAK1597088.1"/>
    </source>
</evidence>